<evidence type="ECO:0000256" key="7">
    <source>
        <dbReference type="ARBA" id="ARBA00022786"/>
    </source>
</evidence>
<dbReference type="InterPro" id="IPR013083">
    <property type="entry name" value="Znf_RING/FYVE/PHD"/>
</dbReference>
<evidence type="ECO:0000256" key="4">
    <source>
        <dbReference type="ARBA" id="ARBA00022679"/>
    </source>
</evidence>
<dbReference type="AlphaFoldDB" id="A0A9N7R105"/>
<feature type="compositionally biased region" description="Polar residues" evidence="10">
    <location>
        <begin position="296"/>
        <end position="310"/>
    </location>
</feature>
<dbReference type="Pfam" id="PF13639">
    <property type="entry name" value="zf-RING_2"/>
    <property type="match status" value="1"/>
</dbReference>
<keyword evidence="6 9" id="KW-0863">Zinc-finger</keyword>
<evidence type="ECO:0000256" key="6">
    <source>
        <dbReference type="ARBA" id="ARBA00022771"/>
    </source>
</evidence>
<dbReference type="PANTHER" id="PTHR22937:SF216">
    <property type="entry name" value="RING-TYPE E3 UBIQUITIN TRANSFERASE"/>
    <property type="match status" value="1"/>
</dbReference>
<accession>A0A9N7R105</accession>
<feature type="region of interest" description="Disordered" evidence="10">
    <location>
        <begin position="281"/>
        <end position="330"/>
    </location>
</feature>
<evidence type="ECO:0000256" key="5">
    <source>
        <dbReference type="ARBA" id="ARBA00022723"/>
    </source>
</evidence>
<evidence type="ECO:0000256" key="9">
    <source>
        <dbReference type="PROSITE-ProRule" id="PRU00175"/>
    </source>
</evidence>
<gene>
    <name evidence="12" type="ORF">SHERM_10238</name>
</gene>
<evidence type="ECO:0000256" key="2">
    <source>
        <dbReference type="ARBA" id="ARBA00004906"/>
    </source>
</evidence>
<keyword evidence="8" id="KW-0862">Zinc</keyword>
<dbReference type="InterPro" id="IPR045191">
    <property type="entry name" value="MBR1/2-like"/>
</dbReference>
<dbReference type="PROSITE" id="PS50089">
    <property type="entry name" value="ZF_RING_2"/>
    <property type="match status" value="1"/>
</dbReference>
<dbReference type="SUPFAM" id="SSF57850">
    <property type="entry name" value="RING/U-box"/>
    <property type="match status" value="1"/>
</dbReference>
<feature type="compositionally biased region" description="Low complexity" evidence="10">
    <location>
        <begin position="236"/>
        <end position="252"/>
    </location>
</feature>
<keyword evidence="5" id="KW-0479">Metal-binding</keyword>
<feature type="compositionally biased region" description="Low complexity" evidence="10">
    <location>
        <begin position="102"/>
        <end position="114"/>
    </location>
</feature>
<dbReference type="GO" id="GO:0008270">
    <property type="term" value="F:zinc ion binding"/>
    <property type="evidence" value="ECO:0007669"/>
    <property type="project" value="UniProtKB-KW"/>
</dbReference>
<dbReference type="OrthoDB" id="8062037at2759"/>
<feature type="domain" description="RING-type" evidence="11">
    <location>
        <begin position="579"/>
        <end position="620"/>
    </location>
</feature>
<dbReference type="EMBL" id="CACSLK010001140">
    <property type="protein sequence ID" value="CAA0807519.1"/>
    <property type="molecule type" value="Genomic_DNA"/>
</dbReference>
<evidence type="ECO:0000256" key="1">
    <source>
        <dbReference type="ARBA" id="ARBA00000900"/>
    </source>
</evidence>
<feature type="compositionally biased region" description="Polar residues" evidence="10">
    <location>
        <begin position="71"/>
        <end position="80"/>
    </location>
</feature>
<keyword evidence="13" id="KW-1185">Reference proteome</keyword>
<feature type="compositionally biased region" description="Polar residues" evidence="10">
    <location>
        <begin position="54"/>
        <end position="63"/>
    </location>
</feature>
<comment type="catalytic activity">
    <reaction evidence="1">
        <text>S-ubiquitinyl-[E2 ubiquitin-conjugating enzyme]-L-cysteine + [acceptor protein]-L-lysine = [E2 ubiquitin-conjugating enzyme]-L-cysteine + N(6)-ubiquitinyl-[acceptor protein]-L-lysine.</text>
        <dbReference type="EC" id="2.3.2.27"/>
    </reaction>
</comment>
<feature type="region of interest" description="Disordered" evidence="10">
    <location>
        <begin position="385"/>
        <end position="467"/>
    </location>
</feature>
<keyword evidence="4" id="KW-0808">Transferase</keyword>
<feature type="region of interest" description="Disordered" evidence="10">
    <location>
        <begin position="158"/>
        <end position="253"/>
    </location>
</feature>
<organism evidence="12 13">
    <name type="scientific">Striga hermonthica</name>
    <name type="common">Purple witchweed</name>
    <name type="synonym">Buchnera hermonthica</name>
    <dbReference type="NCBI Taxonomy" id="68872"/>
    <lineage>
        <taxon>Eukaryota</taxon>
        <taxon>Viridiplantae</taxon>
        <taxon>Streptophyta</taxon>
        <taxon>Embryophyta</taxon>
        <taxon>Tracheophyta</taxon>
        <taxon>Spermatophyta</taxon>
        <taxon>Magnoliopsida</taxon>
        <taxon>eudicotyledons</taxon>
        <taxon>Gunneridae</taxon>
        <taxon>Pentapetalae</taxon>
        <taxon>asterids</taxon>
        <taxon>lamiids</taxon>
        <taxon>Lamiales</taxon>
        <taxon>Orobanchaceae</taxon>
        <taxon>Buchnereae</taxon>
        <taxon>Striga</taxon>
    </lineage>
</organism>
<feature type="compositionally biased region" description="Polar residues" evidence="10">
    <location>
        <begin position="192"/>
        <end position="204"/>
    </location>
</feature>
<dbReference type="Gene3D" id="3.30.40.10">
    <property type="entry name" value="Zinc/RING finger domain, C3HC4 (zinc finger)"/>
    <property type="match status" value="1"/>
</dbReference>
<evidence type="ECO:0000256" key="8">
    <source>
        <dbReference type="ARBA" id="ARBA00022833"/>
    </source>
</evidence>
<evidence type="ECO:0000313" key="12">
    <source>
        <dbReference type="EMBL" id="CAA0807519.1"/>
    </source>
</evidence>
<name>A0A9N7R105_STRHE</name>
<dbReference type="InterPro" id="IPR001841">
    <property type="entry name" value="Znf_RING"/>
</dbReference>
<evidence type="ECO:0000313" key="13">
    <source>
        <dbReference type="Proteomes" id="UP001153555"/>
    </source>
</evidence>
<dbReference type="FunFam" id="3.30.40.10:FF:000309">
    <property type="entry name" value="E3 ubiquitin-protein ligase MBR2"/>
    <property type="match status" value="1"/>
</dbReference>
<keyword evidence="7" id="KW-0833">Ubl conjugation pathway</keyword>
<sequence length="626" mass="68369">MDHRSSSWDNMLSPVENRLSNYMLGSTTDLNVTFTTNASSDTCHNLSGWDRGESSSSVNNNNTHDNRADSKTSPGWSNFFDSCPLPDPTSENWSFRPPQPSVGPSSSSRQNYSSARVGLSLNSNDGYEREPHRFYKSDRSEIDTFYASSSNLGALMGGSSASADNDEVSGPPSGSHFGSWGSSCKRKALEGTSGSSSSNEQNPFPGSYHSRGNLSISSSGSLDLPPAINQEQVNNPSTGFFPSSSSGLSESPARNFASRSNLALREPILFDNSRITSSRNLTAYSSESRSPVRITMSPNAPLSSNESTRGGANPYPVWNGPSSSRARDREEISVRTYRRTNNNNNNNVEYPRNASASQDQVDWSFVPGNSLSSRNHSLGLRACPGSGGNRASSAYMAPHPSPPSQNHERWPETATWVPPFHRGESESGIRRGHIVPHLGSPSDEAGPSSSRSRNQLDQRSSPGFLMDVTGDDVSGWRSLAAVESRHRLIRQVLSAMRRGVHLQAEDYMLADPFLSGFAELHDRHRDMRLDVDNMSYEELLALEERIGNVSTGLTEERITGAMKQRKFDSIGVLSNLEPCCVCQEDYITGDNIGILDCGHEFHTGCIKQWLTVKNLCPICKMTGLGI</sequence>
<dbReference type="GO" id="GO:0010228">
    <property type="term" value="P:vegetative to reproductive phase transition of meristem"/>
    <property type="evidence" value="ECO:0007669"/>
    <property type="project" value="UniProtKB-ARBA"/>
</dbReference>
<comment type="pathway">
    <text evidence="2">Protein modification; protein ubiquitination.</text>
</comment>
<feature type="compositionally biased region" description="Polar residues" evidence="10">
    <location>
        <begin position="447"/>
        <end position="461"/>
    </location>
</feature>
<dbReference type="Proteomes" id="UP001153555">
    <property type="component" value="Unassembled WGS sequence"/>
</dbReference>
<evidence type="ECO:0000259" key="11">
    <source>
        <dbReference type="PROSITE" id="PS50089"/>
    </source>
</evidence>
<dbReference type="GO" id="GO:0043161">
    <property type="term" value="P:proteasome-mediated ubiquitin-dependent protein catabolic process"/>
    <property type="evidence" value="ECO:0007669"/>
    <property type="project" value="UniProtKB-ARBA"/>
</dbReference>
<evidence type="ECO:0000256" key="3">
    <source>
        <dbReference type="ARBA" id="ARBA00012483"/>
    </source>
</evidence>
<dbReference type="PANTHER" id="PTHR22937">
    <property type="entry name" value="E3 UBIQUITIN-PROTEIN LIGASE RNF165"/>
    <property type="match status" value="1"/>
</dbReference>
<dbReference type="SMART" id="SM00184">
    <property type="entry name" value="RING"/>
    <property type="match status" value="1"/>
</dbReference>
<comment type="caution">
    <text evidence="12">The sequence shown here is derived from an EMBL/GenBank/DDBJ whole genome shotgun (WGS) entry which is preliminary data.</text>
</comment>
<proteinExistence type="predicted"/>
<feature type="region of interest" description="Disordered" evidence="10">
    <location>
        <begin position="49"/>
        <end position="114"/>
    </location>
</feature>
<dbReference type="EC" id="2.3.2.27" evidence="3"/>
<protein>
    <recommendedName>
        <fullName evidence="3">RING-type E3 ubiquitin transferase</fullName>
        <ecNumber evidence="3">2.3.2.27</ecNumber>
    </recommendedName>
</protein>
<feature type="compositionally biased region" description="Low complexity" evidence="10">
    <location>
        <begin position="210"/>
        <end position="222"/>
    </location>
</feature>
<reference evidence="12" key="1">
    <citation type="submission" date="2019-12" db="EMBL/GenBank/DDBJ databases">
        <authorList>
            <person name="Scholes J."/>
        </authorList>
    </citation>
    <scope>NUCLEOTIDE SEQUENCE</scope>
</reference>
<dbReference type="GO" id="GO:0061630">
    <property type="term" value="F:ubiquitin protein ligase activity"/>
    <property type="evidence" value="ECO:0007669"/>
    <property type="project" value="UniProtKB-EC"/>
</dbReference>
<evidence type="ECO:0000256" key="10">
    <source>
        <dbReference type="SAM" id="MobiDB-lite"/>
    </source>
</evidence>